<name>A0AAD1R2R9_PELCU</name>
<feature type="region of interest" description="Disordered" evidence="1">
    <location>
        <begin position="1"/>
        <end position="52"/>
    </location>
</feature>
<feature type="non-terminal residue" evidence="2">
    <location>
        <position position="1"/>
    </location>
</feature>
<sequence>TATTQPLHQRTKRHRKLPTPVVPAALPQGGTGTHSEDVPRVPAAAIRDNDSL</sequence>
<evidence type="ECO:0000313" key="2">
    <source>
        <dbReference type="EMBL" id="CAH2221367.1"/>
    </source>
</evidence>
<accession>A0AAD1R2R9</accession>
<evidence type="ECO:0000256" key="1">
    <source>
        <dbReference type="SAM" id="MobiDB-lite"/>
    </source>
</evidence>
<dbReference type="Proteomes" id="UP001295444">
    <property type="component" value="Chromosome 01"/>
</dbReference>
<dbReference type="AlphaFoldDB" id="A0AAD1R2R9"/>
<keyword evidence="3" id="KW-1185">Reference proteome</keyword>
<reference evidence="2" key="1">
    <citation type="submission" date="2022-03" db="EMBL/GenBank/DDBJ databases">
        <authorList>
            <person name="Alioto T."/>
            <person name="Alioto T."/>
            <person name="Gomez Garrido J."/>
        </authorList>
    </citation>
    <scope>NUCLEOTIDE SEQUENCE</scope>
</reference>
<feature type="non-terminal residue" evidence="2">
    <location>
        <position position="52"/>
    </location>
</feature>
<evidence type="ECO:0000313" key="3">
    <source>
        <dbReference type="Proteomes" id="UP001295444"/>
    </source>
</evidence>
<dbReference type="EMBL" id="OW240912">
    <property type="protein sequence ID" value="CAH2221367.1"/>
    <property type="molecule type" value="Genomic_DNA"/>
</dbReference>
<protein>
    <submittedName>
        <fullName evidence="2">Uncharacterized protein</fullName>
    </submittedName>
</protein>
<organism evidence="2 3">
    <name type="scientific">Pelobates cultripes</name>
    <name type="common">Western spadefoot toad</name>
    <dbReference type="NCBI Taxonomy" id="61616"/>
    <lineage>
        <taxon>Eukaryota</taxon>
        <taxon>Metazoa</taxon>
        <taxon>Chordata</taxon>
        <taxon>Craniata</taxon>
        <taxon>Vertebrata</taxon>
        <taxon>Euteleostomi</taxon>
        <taxon>Amphibia</taxon>
        <taxon>Batrachia</taxon>
        <taxon>Anura</taxon>
        <taxon>Pelobatoidea</taxon>
        <taxon>Pelobatidae</taxon>
        <taxon>Pelobates</taxon>
    </lineage>
</organism>
<proteinExistence type="predicted"/>
<gene>
    <name evidence="2" type="ORF">PECUL_23A011351</name>
</gene>